<dbReference type="CDD" id="cd21037">
    <property type="entry name" value="MLKL_NTD"/>
    <property type="match status" value="1"/>
</dbReference>
<protein>
    <submittedName>
        <fullName evidence="1">Uncharacterized protein</fullName>
    </submittedName>
</protein>
<keyword evidence="2" id="KW-1185">Reference proteome</keyword>
<dbReference type="EMBL" id="JACAZI010000005">
    <property type="protein sequence ID" value="KAF7360050.1"/>
    <property type="molecule type" value="Genomic_DNA"/>
</dbReference>
<accession>A0A8H6YLD3</accession>
<evidence type="ECO:0000313" key="1">
    <source>
        <dbReference type="EMBL" id="KAF7360050.1"/>
    </source>
</evidence>
<proteinExistence type="predicted"/>
<dbReference type="InterPro" id="IPR036537">
    <property type="entry name" value="Adaptor_Cbl_N_dom_sf"/>
</dbReference>
<sequence>MSRFRSWAPFQTQHSLFWGNIQTVKRNKDTCIQLLEQIHELINAIIITYIKSGVGYELPPYVLKQIGIFTETLHKVHTFVEAQQHAGKVKKFFRHGEMSTLLHGCKTGLKQGLEFFQIRTNHTMANITEMQQNAEHRQAEIVNMIEALSDSATSDQASMISSIYSGPLQ</sequence>
<dbReference type="InterPro" id="IPR059179">
    <property type="entry name" value="MLKL-like_MCAfunc"/>
</dbReference>
<dbReference type="AlphaFoldDB" id="A0A8H6YLD3"/>
<evidence type="ECO:0000313" key="2">
    <source>
        <dbReference type="Proteomes" id="UP000620124"/>
    </source>
</evidence>
<organism evidence="1 2">
    <name type="scientific">Mycena venus</name>
    <dbReference type="NCBI Taxonomy" id="2733690"/>
    <lineage>
        <taxon>Eukaryota</taxon>
        <taxon>Fungi</taxon>
        <taxon>Dikarya</taxon>
        <taxon>Basidiomycota</taxon>
        <taxon>Agaricomycotina</taxon>
        <taxon>Agaricomycetes</taxon>
        <taxon>Agaricomycetidae</taxon>
        <taxon>Agaricales</taxon>
        <taxon>Marasmiineae</taxon>
        <taxon>Mycenaceae</taxon>
        <taxon>Mycena</taxon>
    </lineage>
</organism>
<gene>
    <name evidence="1" type="ORF">MVEN_00732900</name>
</gene>
<dbReference type="GO" id="GO:0007166">
    <property type="term" value="P:cell surface receptor signaling pathway"/>
    <property type="evidence" value="ECO:0007669"/>
    <property type="project" value="InterPro"/>
</dbReference>
<dbReference type="Proteomes" id="UP000620124">
    <property type="component" value="Unassembled WGS sequence"/>
</dbReference>
<dbReference type="Gene3D" id="1.20.930.20">
    <property type="entry name" value="Adaptor protein Cbl, N-terminal domain"/>
    <property type="match status" value="1"/>
</dbReference>
<reference evidence="1" key="1">
    <citation type="submission" date="2020-05" db="EMBL/GenBank/DDBJ databases">
        <title>Mycena genomes resolve the evolution of fungal bioluminescence.</title>
        <authorList>
            <person name="Tsai I.J."/>
        </authorList>
    </citation>
    <scope>NUCLEOTIDE SEQUENCE</scope>
    <source>
        <strain evidence="1">CCC161011</strain>
    </source>
</reference>
<name>A0A8H6YLD3_9AGAR</name>
<comment type="caution">
    <text evidence="1">The sequence shown here is derived from an EMBL/GenBank/DDBJ whole genome shotgun (WGS) entry which is preliminary data.</text>
</comment>